<keyword evidence="4" id="KW-1185">Reference proteome</keyword>
<protein>
    <recommendedName>
        <fullName evidence="5">Integral membrane protein</fullName>
    </recommendedName>
</protein>
<keyword evidence="2" id="KW-0812">Transmembrane</keyword>
<evidence type="ECO:0000256" key="2">
    <source>
        <dbReference type="SAM" id="Phobius"/>
    </source>
</evidence>
<sequence length="353" mass="37145">MVRNVFGSLIALIGATAAVWSPFRPWYDGRPARDVRIEDLFGGIGPASAELLGSIFLPMAVAALLTLVGVVLRSRALVALAGLVVLGFTVLWMVRQGQAAGSLTAGPRGGLGDGVAVAFGGGLLLLLAALVMRGRHIPRGRHVRRRYDEREDRDARDRPARYEAPYGEQAYGNGPGAHGVPPAPAPWDPGRPPAQEWRPPPPPPPPGPPPEEGGRPQPPTPPVRWAEELRRHPGGTPQAGAEEPHAPMGAHAAESAPGHDAGPAEDTPPRAVGPEPVWGGSPDATVPFPQVRPGDRGPGTPDGAAGPLDETVQQRAVRPDEPREDEMPDDGPEGPRAPRDRPRRPGDDGHDAP</sequence>
<keyword evidence="2" id="KW-1133">Transmembrane helix</keyword>
<name>A0ABW1FNT8_9ACTN</name>
<evidence type="ECO:0000313" key="4">
    <source>
        <dbReference type="Proteomes" id="UP001596241"/>
    </source>
</evidence>
<feature type="compositionally biased region" description="Basic and acidic residues" evidence="1">
    <location>
        <begin position="146"/>
        <end position="161"/>
    </location>
</feature>
<feature type="transmembrane region" description="Helical" evidence="2">
    <location>
        <begin position="51"/>
        <end position="72"/>
    </location>
</feature>
<dbReference type="EMBL" id="JBHSPW010000011">
    <property type="protein sequence ID" value="MFC5895781.1"/>
    <property type="molecule type" value="Genomic_DNA"/>
</dbReference>
<feature type="transmembrane region" description="Helical" evidence="2">
    <location>
        <begin position="77"/>
        <end position="94"/>
    </location>
</feature>
<evidence type="ECO:0000313" key="3">
    <source>
        <dbReference type="EMBL" id="MFC5895781.1"/>
    </source>
</evidence>
<feature type="transmembrane region" description="Helical" evidence="2">
    <location>
        <begin position="114"/>
        <end position="132"/>
    </location>
</feature>
<keyword evidence="2" id="KW-0472">Membrane</keyword>
<feature type="compositionally biased region" description="Basic and acidic residues" evidence="1">
    <location>
        <begin position="336"/>
        <end position="353"/>
    </location>
</feature>
<feature type="compositionally biased region" description="Acidic residues" evidence="1">
    <location>
        <begin position="322"/>
        <end position="332"/>
    </location>
</feature>
<comment type="caution">
    <text evidence="3">The sequence shown here is derived from an EMBL/GenBank/DDBJ whole genome shotgun (WGS) entry which is preliminary data.</text>
</comment>
<evidence type="ECO:0008006" key="5">
    <source>
        <dbReference type="Google" id="ProtNLM"/>
    </source>
</evidence>
<accession>A0ABW1FNT8</accession>
<organism evidence="3 4">
    <name type="scientific">Streptomyces ramulosus</name>
    <dbReference type="NCBI Taxonomy" id="47762"/>
    <lineage>
        <taxon>Bacteria</taxon>
        <taxon>Bacillati</taxon>
        <taxon>Actinomycetota</taxon>
        <taxon>Actinomycetes</taxon>
        <taxon>Kitasatosporales</taxon>
        <taxon>Streptomycetaceae</taxon>
        <taxon>Streptomyces</taxon>
    </lineage>
</organism>
<feature type="region of interest" description="Disordered" evidence="1">
    <location>
        <begin position="144"/>
        <end position="353"/>
    </location>
</feature>
<dbReference type="Proteomes" id="UP001596241">
    <property type="component" value="Unassembled WGS sequence"/>
</dbReference>
<dbReference type="RefSeq" id="WP_345090106.1">
    <property type="nucleotide sequence ID" value="NZ_BAAAWG010000018.1"/>
</dbReference>
<evidence type="ECO:0000256" key="1">
    <source>
        <dbReference type="SAM" id="MobiDB-lite"/>
    </source>
</evidence>
<gene>
    <name evidence="3" type="ORF">ACFP3M_23585</name>
</gene>
<proteinExistence type="predicted"/>
<feature type="compositionally biased region" description="Pro residues" evidence="1">
    <location>
        <begin position="181"/>
        <end position="222"/>
    </location>
</feature>
<feature type="compositionally biased region" description="Low complexity" evidence="1">
    <location>
        <begin position="298"/>
        <end position="307"/>
    </location>
</feature>
<reference evidence="4" key="1">
    <citation type="journal article" date="2019" name="Int. J. Syst. Evol. Microbiol.">
        <title>The Global Catalogue of Microorganisms (GCM) 10K type strain sequencing project: providing services to taxonomists for standard genome sequencing and annotation.</title>
        <authorList>
            <consortium name="The Broad Institute Genomics Platform"/>
            <consortium name="The Broad Institute Genome Sequencing Center for Infectious Disease"/>
            <person name="Wu L."/>
            <person name="Ma J."/>
        </authorList>
    </citation>
    <scope>NUCLEOTIDE SEQUENCE [LARGE SCALE GENOMIC DNA]</scope>
    <source>
        <strain evidence="4">CGMCC 1.15809</strain>
    </source>
</reference>